<sequence length="53" mass="5935">RGIDKLVELTIATKEQSNIHLTDLKTAMSDQTRMFRTLISALTSTMAKLEAKL</sequence>
<dbReference type="AlphaFoldDB" id="A0A0F8Z086"/>
<name>A0A0F8Z086_9ZZZZ</name>
<gene>
    <name evidence="1" type="ORF">LCGC14_3030990</name>
</gene>
<organism evidence="1">
    <name type="scientific">marine sediment metagenome</name>
    <dbReference type="NCBI Taxonomy" id="412755"/>
    <lineage>
        <taxon>unclassified sequences</taxon>
        <taxon>metagenomes</taxon>
        <taxon>ecological metagenomes</taxon>
    </lineage>
</organism>
<dbReference type="EMBL" id="LAZR01063297">
    <property type="protein sequence ID" value="KKK59774.1"/>
    <property type="molecule type" value="Genomic_DNA"/>
</dbReference>
<reference evidence="1" key="1">
    <citation type="journal article" date="2015" name="Nature">
        <title>Complex archaea that bridge the gap between prokaryotes and eukaryotes.</title>
        <authorList>
            <person name="Spang A."/>
            <person name="Saw J.H."/>
            <person name="Jorgensen S.L."/>
            <person name="Zaremba-Niedzwiedzka K."/>
            <person name="Martijn J."/>
            <person name="Lind A.E."/>
            <person name="van Eijk R."/>
            <person name="Schleper C."/>
            <person name="Guy L."/>
            <person name="Ettema T.J."/>
        </authorList>
    </citation>
    <scope>NUCLEOTIDE SEQUENCE</scope>
</reference>
<feature type="non-terminal residue" evidence="1">
    <location>
        <position position="1"/>
    </location>
</feature>
<comment type="caution">
    <text evidence="1">The sequence shown here is derived from an EMBL/GenBank/DDBJ whole genome shotgun (WGS) entry which is preliminary data.</text>
</comment>
<protein>
    <submittedName>
        <fullName evidence="1">Uncharacterized protein</fullName>
    </submittedName>
</protein>
<accession>A0A0F8Z086</accession>
<proteinExistence type="predicted"/>
<evidence type="ECO:0000313" key="1">
    <source>
        <dbReference type="EMBL" id="KKK59774.1"/>
    </source>
</evidence>